<gene>
    <name evidence="1" type="ORF">SDC9_80502</name>
</gene>
<evidence type="ECO:0000313" key="1">
    <source>
        <dbReference type="EMBL" id="MPM33921.1"/>
    </source>
</evidence>
<dbReference type="AlphaFoldDB" id="A0A644Z1N7"/>
<accession>A0A644Z1N7</accession>
<name>A0A644Z1N7_9ZZZZ</name>
<dbReference type="EMBL" id="VSSQ01006808">
    <property type="protein sequence ID" value="MPM33921.1"/>
    <property type="molecule type" value="Genomic_DNA"/>
</dbReference>
<sequence>MLERQGRKELSALLERVEDGFVRFFDEQPVPGRAAGHVAGSVDQLHKRQFPFFAHAGVVFAEGGRDVDDARAVFKGHVSVRNDAVAFLIAKVDGQRKQRLVFHADELLSLAGGNDLRILAQHLPNQRFREDVGICALFHRGVGFLCVDAEGYVARQRPGRGRPGKERLGRVALDEELRDNGGFLNVLISLRDLVAGQRGAAARAVGYDLVALVEQALLVNRLERPPDGLDIVVLVGDVRVFHIRPEADPVGHLFPLGLVLPDRLFTFLDERLDAVSFDLLLAVETELFFHFDLHGQAVGIPAGFAEHVVTLHGLVARDDILDRAR</sequence>
<organism evidence="1">
    <name type="scientific">bioreactor metagenome</name>
    <dbReference type="NCBI Taxonomy" id="1076179"/>
    <lineage>
        <taxon>unclassified sequences</taxon>
        <taxon>metagenomes</taxon>
        <taxon>ecological metagenomes</taxon>
    </lineage>
</organism>
<protein>
    <submittedName>
        <fullName evidence="1">Uncharacterized protein</fullName>
    </submittedName>
</protein>
<reference evidence="1" key="1">
    <citation type="submission" date="2019-08" db="EMBL/GenBank/DDBJ databases">
        <authorList>
            <person name="Kucharzyk K."/>
            <person name="Murdoch R.W."/>
            <person name="Higgins S."/>
            <person name="Loffler F."/>
        </authorList>
    </citation>
    <scope>NUCLEOTIDE SEQUENCE</scope>
</reference>
<proteinExistence type="predicted"/>
<comment type="caution">
    <text evidence="1">The sequence shown here is derived from an EMBL/GenBank/DDBJ whole genome shotgun (WGS) entry which is preliminary data.</text>
</comment>